<dbReference type="PROSITE" id="PS51257">
    <property type="entry name" value="PROKAR_LIPOPROTEIN"/>
    <property type="match status" value="1"/>
</dbReference>
<proteinExistence type="predicted"/>
<name>A0A8T0PPG7_PANVG</name>
<dbReference type="AlphaFoldDB" id="A0A8T0PPG7"/>
<evidence type="ECO:0000256" key="1">
    <source>
        <dbReference type="SAM" id="SignalP"/>
    </source>
</evidence>
<gene>
    <name evidence="2" type="ORF">PVAP13_8KG237502</name>
</gene>
<evidence type="ECO:0000313" key="3">
    <source>
        <dbReference type="Proteomes" id="UP000823388"/>
    </source>
</evidence>
<keyword evidence="3" id="KW-1185">Reference proteome</keyword>
<comment type="caution">
    <text evidence="2">The sequence shown here is derived from an EMBL/GenBank/DDBJ whole genome shotgun (WGS) entry which is preliminary data.</text>
</comment>
<organism evidence="2 3">
    <name type="scientific">Panicum virgatum</name>
    <name type="common">Blackwell switchgrass</name>
    <dbReference type="NCBI Taxonomy" id="38727"/>
    <lineage>
        <taxon>Eukaryota</taxon>
        <taxon>Viridiplantae</taxon>
        <taxon>Streptophyta</taxon>
        <taxon>Embryophyta</taxon>
        <taxon>Tracheophyta</taxon>
        <taxon>Spermatophyta</taxon>
        <taxon>Magnoliopsida</taxon>
        <taxon>Liliopsida</taxon>
        <taxon>Poales</taxon>
        <taxon>Poaceae</taxon>
        <taxon>PACMAD clade</taxon>
        <taxon>Panicoideae</taxon>
        <taxon>Panicodae</taxon>
        <taxon>Paniceae</taxon>
        <taxon>Panicinae</taxon>
        <taxon>Panicum</taxon>
        <taxon>Panicum sect. Hiantes</taxon>
    </lineage>
</organism>
<dbReference type="Proteomes" id="UP000823388">
    <property type="component" value="Chromosome 8K"/>
</dbReference>
<dbReference type="EMBL" id="CM029051">
    <property type="protein sequence ID" value="KAG2562499.1"/>
    <property type="molecule type" value="Genomic_DNA"/>
</dbReference>
<accession>A0A8T0PPG7</accession>
<feature type="signal peptide" evidence="1">
    <location>
        <begin position="1"/>
        <end position="35"/>
    </location>
</feature>
<feature type="chain" id="PRO_5035919761" evidence="1">
    <location>
        <begin position="36"/>
        <end position="100"/>
    </location>
</feature>
<evidence type="ECO:0000313" key="2">
    <source>
        <dbReference type="EMBL" id="KAG2562499.1"/>
    </source>
</evidence>
<sequence>MALVRVSTARIVYLTSALSLVLVIMMSCTSSSCRAGSCVGKPCRPPPPPAPPCFTPRQPRRCSRDECPDVCSEHGIKGCKGAPTAIQRIFRIGAAASINY</sequence>
<reference evidence="2" key="1">
    <citation type="submission" date="2020-05" db="EMBL/GenBank/DDBJ databases">
        <title>WGS assembly of Panicum virgatum.</title>
        <authorList>
            <person name="Lovell J.T."/>
            <person name="Jenkins J."/>
            <person name="Shu S."/>
            <person name="Juenger T.E."/>
            <person name="Schmutz J."/>
        </authorList>
    </citation>
    <scope>NUCLEOTIDE SEQUENCE</scope>
    <source>
        <strain evidence="2">AP13</strain>
    </source>
</reference>
<keyword evidence="1" id="KW-0732">Signal</keyword>
<protein>
    <submittedName>
        <fullName evidence="2">Uncharacterized protein</fullName>
    </submittedName>
</protein>